<dbReference type="AlphaFoldDB" id="A0A4Y8P7U6"/>
<dbReference type="Pfam" id="PF01451">
    <property type="entry name" value="LMWPc"/>
    <property type="match status" value="1"/>
</dbReference>
<gene>
    <name evidence="3" type="ORF">A7Q10_01945</name>
</gene>
<dbReference type="PANTHER" id="PTHR43428">
    <property type="entry name" value="ARSENATE REDUCTASE"/>
    <property type="match status" value="1"/>
</dbReference>
<dbReference type="InterPro" id="IPR036196">
    <property type="entry name" value="Ptyr_pPase_sf"/>
</dbReference>
<evidence type="ECO:0000259" key="2">
    <source>
        <dbReference type="SMART" id="SM00226"/>
    </source>
</evidence>
<dbReference type="Gene3D" id="3.40.50.2300">
    <property type="match status" value="1"/>
</dbReference>
<dbReference type="EMBL" id="LXQC01000176">
    <property type="protein sequence ID" value="TFE66559.1"/>
    <property type="molecule type" value="Genomic_DNA"/>
</dbReference>
<reference evidence="3 4" key="1">
    <citation type="submission" date="2016-05" db="EMBL/GenBank/DDBJ databases">
        <title>Diversity and Homogeneity among Thermoacidophilic Verrucomicrobia Methanotrophs Linked with Geographical Origin.</title>
        <authorList>
            <person name="Erikstad H.-A."/>
            <person name="Smestad N.B."/>
            <person name="Ceballos R.M."/>
            <person name="Birkeland N.-K."/>
        </authorList>
    </citation>
    <scope>NUCLEOTIDE SEQUENCE [LARGE SCALE GENOMIC DNA]</scope>
    <source>
        <strain evidence="3 4">Phi</strain>
    </source>
</reference>
<accession>A0A4Y8P7U6</accession>
<dbReference type="SMART" id="SM00226">
    <property type="entry name" value="LMWPc"/>
    <property type="match status" value="1"/>
</dbReference>
<dbReference type="OrthoDB" id="9784339at2"/>
<evidence type="ECO:0000313" key="4">
    <source>
        <dbReference type="Proteomes" id="UP000297713"/>
    </source>
</evidence>
<dbReference type="SUPFAM" id="SSF52788">
    <property type="entry name" value="Phosphotyrosine protein phosphatases I"/>
    <property type="match status" value="1"/>
</dbReference>
<dbReference type="GO" id="GO:0046685">
    <property type="term" value="P:response to arsenic-containing substance"/>
    <property type="evidence" value="ECO:0007669"/>
    <property type="project" value="UniProtKB-KW"/>
</dbReference>
<dbReference type="CDD" id="cd16345">
    <property type="entry name" value="LMWP_ArsC"/>
    <property type="match status" value="1"/>
</dbReference>
<proteinExistence type="predicted"/>
<organism evidence="3 4">
    <name type="scientific">Methylacidiphilum caldifontis</name>
    <dbReference type="NCBI Taxonomy" id="2795386"/>
    <lineage>
        <taxon>Bacteria</taxon>
        <taxon>Pseudomonadati</taxon>
        <taxon>Verrucomicrobiota</taxon>
        <taxon>Methylacidiphilae</taxon>
        <taxon>Methylacidiphilales</taxon>
        <taxon>Methylacidiphilaceae</taxon>
        <taxon>Methylacidiphilum (ex Ratnadevi et al. 2023)</taxon>
    </lineage>
</organism>
<dbReference type="RefSeq" id="WP_134440763.1">
    <property type="nucleotide sequence ID" value="NZ_LXQC01000176.1"/>
</dbReference>
<dbReference type="PANTHER" id="PTHR43428:SF1">
    <property type="entry name" value="ARSENATE REDUCTASE"/>
    <property type="match status" value="1"/>
</dbReference>
<protein>
    <submittedName>
        <fullName evidence="3">Phosphotyrosine protein phosphatase</fullName>
    </submittedName>
</protein>
<keyword evidence="4" id="KW-1185">Reference proteome</keyword>
<keyword evidence="1" id="KW-0059">Arsenical resistance</keyword>
<comment type="caution">
    <text evidence="3">The sequence shown here is derived from an EMBL/GenBank/DDBJ whole genome shotgun (WGS) entry which is preliminary data.</text>
</comment>
<dbReference type="InterPro" id="IPR023485">
    <property type="entry name" value="Ptyr_pPase"/>
</dbReference>
<feature type="domain" description="Phosphotyrosine protein phosphatase I" evidence="2">
    <location>
        <begin position="5"/>
        <end position="143"/>
    </location>
</feature>
<name>A0A4Y8P7U6_9BACT</name>
<sequence length="144" mass="15870">MITPLKVLFLCTGNSARSIMAEAMLRHYGKDRYLAFSAGSSPKGEVHPLALETLKEHGISCDALRSKSLQEILSSNCPTIDYVITVCSNAAKEACPLFPKKALVEHWDLADPAAVEGPLSLRKEAFENTFKELHQKIHSFLLNS</sequence>
<evidence type="ECO:0000256" key="1">
    <source>
        <dbReference type="ARBA" id="ARBA00022849"/>
    </source>
</evidence>
<dbReference type="Proteomes" id="UP000297713">
    <property type="component" value="Unassembled WGS sequence"/>
</dbReference>
<evidence type="ECO:0000313" key="3">
    <source>
        <dbReference type="EMBL" id="TFE66559.1"/>
    </source>
</evidence>